<dbReference type="RefSeq" id="WP_345197426.1">
    <property type="nucleotide sequence ID" value="NZ_BAABFL010000438.1"/>
</dbReference>
<evidence type="ECO:0008006" key="4">
    <source>
        <dbReference type="Google" id="ProtNLM"/>
    </source>
</evidence>
<dbReference type="Gene3D" id="2.160.20.80">
    <property type="entry name" value="E3 ubiquitin-protein ligase SopA"/>
    <property type="match status" value="2"/>
</dbReference>
<dbReference type="PANTHER" id="PTHR14136">
    <property type="entry name" value="BTB_POZ DOMAIN-CONTAINING PROTEIN KCTD9"/>
    <property type="match status" value="1"/>
</dbReference>
<dbReference type="InterPro" id="IPR001646">
    <property type="entry name" value="5peptide_repeat"/>
</dbReference>
<dbReference type="InterPro" id="IPR051082">
    <property type="entry name" value="Pentapeptide-BTB/POZ_domain"/>
</dbReference>
<evidence type="ECO:0000313" key="3">
    <source>
        <dbReference type="Proteomes" id="UP001500604"/>
    </source>
</evidence>
<proteinExistence type="predicted"/>
<comment type="caution">
    <text evidence="2">The sequence shown here is derived from an EMBL/GenBank/DDBJ whole genome shotgun (WGS) entry which is preliminary data.</text>
</comment>
<keyword evidence="1" id="KW-1133">Transmembrane helix</keyword>
<dbReference type="SUPFAM" id="SSF141571">
    <property type="entry name" value="Pentapeptide repeat-like"/>
    <property type="match status" value="2"/>
</dbReference>
<protein>
    <recommendedName>
        <fullName evidence="4">Pentapeptide repeat-containing protein</fullName>
    </recommendedName>
</protein>
<organism evidence="2 3">
    <name type="scientific">Kistimonas scapharcae</name>
    <dbReference type="NCBI Taxonomy" id="1036133"/>
    <lineage>
        <taxon>Bacteria</taxon>
        <taxon>Pseudomonadati</taxon>
        <taxon>Pseudomonadota</taxon>
        <taxon>Gammaproteobacteria</taxon>
        <taxon>Oceanospirillales</taxon>
        <taxon>Endozoicomonadaceae</taxon>
        <taxon>Kistimonas</taxon>
    </lineage>
</organism>
<sequence>MIRRLKWVAGLLLFSGVLFYLGGVFWQQNPRETLVSTVKEIRGKGWCQPEGNKLCGYDELRIAFGSPMQRFCYRYLNNALLLMEASCLHQVTLELREADLSLLDIAQVNISNADLSGGDLRQANLSGSSLRMTDLSRANLSGAILESTKTLYKVDHASFRKARLRGATSMFQASFKQVDFTEADLREVNFGRSDFLDANFTKADLRYANLAYSRLSGALFSDARVENLVLHQASGLDNQTLDWLKKNGAIVDQEGLEKSLQDGLRIPVMWWFNLSNMDLSRVDFSDVTLSGVTFTGTQLNGAKFVNASLDQANFHNADLRGADFSGSYLIHADFSGADLRGARFDNAVRLETIKFDSATQFPDNFPHNVTPDSP</sequence>
<name>A0ABP8V7A2_9GAMM</name>
<keyword evidence="1" id="KW-0812">Transmembrane</keyword>
<dbReference type="Proteomes" id="UP001500604">
    <property type="component" value="Unassembled WGS sequence"/>
</dbReference>
<feature type="transmembrane region" description="Helical" evidence="1">
    <location>
        <begin position="7"/>
        <end position="26"/>
    </location>
</feature>
<dbReference type="EMBL" id="BAABFL010000438">
    <property type="protein sequence ID" value="GAA4651115.1"/>
    <property type="molecule type" value="Genomic_DNA"/>
</dbReference>
<keyword evidence="1" id="KW-0472">Membrane</keyword>
<accession>A0ABP8V7A2</accession>
<dbReference type="Pfam" id="PF00805">
    <property type="entry name" value="Pentapeptide"/>
    <property type="match status" value="4"/>
</dbReference>
<evidence type="ECO:0000256" key="1">
    <source>
        <dbReference type="SAM" id="Phobius"/>
    </source>
</evidence>
<keyword evidence="3" id="KW-1185">Reference proteome</keyword>
<evidence type="ECO:0000313" key="2">
    <source>
        <dbReference type="EMBL" id="GAA4651115.1"/>
    </source>
</evidence>
<reference evidence="3" key="1">
    <citation type="journal article" date="2019" name="Int. J. Syst. Evol. Microbiol.">
        <title>The Global Catalogue of Microorganisms (GCM) 10K type strain sequencing project: providing services to taxonomists for standard genome sequencing and annotation.</title>
        <authorList>
            <consortium name="The Broad Institute Genomics Platform"/>
            <consortium name="The Broad Institute Genome Sequencing Center for Infectious Disease"/>
            <person name="Wu L."/>
            <person name="Ma J."/>
        </authorList>
    </citation>
    <scope>NUCLEOTIDE SEQUENCE [LARGE SCALE GENOMIC DNA]</scope>
    <source>
        <strain evidence="3">JCM 17805</strain>
    </source>
</reference>
<gene>
    <name evidence="2" type="ORF">GCM10023116_33980</name>
</gene>
<dbReference type="PANTHER" id="PTHR14136:SF17">
    <property type="entry name" value="BTB_POZ DOMAIN-CONTAINING PROTEIN KCTD9"/>
    <property type="match status" value="1"/>
</dbReference>